<dbReference type="PANTHER" id="PTHR19359">
    <property type="entry name" value="CYTOCHROME B5"/>
    <property type="match status" value="1"/>
</dbReference>
<dbReference type="SUPFAM" id="SSF55856">
    <property type="entry name" value="Cytochrome b5-like heme/steroid binding domain"/>
    <property type="match status" value="1"/>
</dbReference>
<dbReference type="Proteomes" id="UP000806378">
    <property type="component" value="Unassembled WGS sequence"/>
</dbReference>
<dbReference type="Gene3D" id="3.10.120.10">
    <property type="entry name" value="Cytochrome b5-like heme/steroid binding domain"/>
    <property type="match status" value="1"/>
</dbReference>
<dbReference type="PROSITE" id="PS00191">
    <property type="entry name" value="CYTOCHROME_B5_1"/>
    <property type="match status" value="1"/>
</dbReference>
<evidence type="ECO:0000313" key="7">
    <source>
        <dbReference type="EMBL" id="KAF7845923.1"/>
    </source>
</evidence>
<organism evidence="7 8">
    <name type="scientific">Corymbia citriodora subsp. variegata</name>
    <dbReference type="NCBI Taxonomy" id="360336"/>
    <lineage>
        <taxon>Eukaryota</taxon>
        <taxon>Viridiplantae</taxon>
        <taxon>Streptophyta</taxon>
        <taxon>Embryophyta</taxon>
        <taxon>Tracheophyta</taxon>
        <taxon>Spermatophyta</taxon>
        <taxon>Magnoliopsida</taxon>
        <taxon>eudicotyledons</taxon>
        <taxon>Gunneridae</taxon>
        <taxon>Pentapetalae</taxon>
        <taxon>rosids</taxon>
        <taxon>malvids</taxon>
        <taxon>Myrtales</taxon>
        <taxon>Myrtaceae</taxon>
        <taxon>Myrtoideae</taxon>
        <taxon>Eucalypteae</taxon>
        <taxon>Corymbia</taxon>
    </lineage>
</organism>
<evidence type="ECO:0000256" key="2">
    <source>
        <dbReference type="ARBA" id="ARBA00022723"/>
    </source>
</evidence>
<evidence type="ECO:0000256" key="4">
    <source>
        <dbReference type="ARBA" id="ARBA00038168"/>
    </source>
</evidence>
<keyword evidence="1 5" id="KW-0349">Heme</keyword>
<gene>
    <name evidence="7" type="ORF">BT93_L0035</name>
</gene>
<sequence>MSKSISAKEVKEHSTVEKGLYIIIDNGVYEMAGFVDEHPGGAKILKRVGGKDASKQFWKYHNEGVLKKYQPKLKIGELKEDAKL</sequence>
<dbReference type="InterPro" id="IPR001199">
    <property type="entry name" value="Cyt_B5-like_heme/steroid-bd"/>
</dbReference>
<dbReference type="Gramene" id="rna-gnl|WGS:JABURB|Cocit.L0035.1">
    <property type="protein sequence ID" value="cds-KAF7845923.1"/>
    <property type="gene ID" value="gene-BT93_L0035"/>
</dbReference>
<keyword evidence="2 5" id="KW-0479">Metal-binding</keyword>
<name>A0A8T0CEY0_CORYI</name>
<reference evidence="7" key="1">
    <citation type="submission" date="2020-05" db="EMBL/GenBank/DDBJ databases">
        <title>WGS assembly of Corymbia citriodora subspecies variegata.</title>
        <authorList>
            <person name="Barry K."/>
            <person name="Hundley H."/>
            <person name="Shu S."/>
            <person name="Jenkins J."/>
            <person name="Grimwood J."/>
            <person name="Baten A."/>
        </authorList>
    </citation>
    <scope>NUCLEOTIDE SEQUENCE</scope>
    <source>
        <strain evidence="7">CV2-018</strain>
    </source>
</reference>
<evidence type="ECO:0000259" key="6">
    <source>
        <dbReference type="PROSITE" id="PS50255"/>
    </source>
</evidence>
<dbReference type="GO" id="GO:0046872">
    <property type="term" value="F:metal ion binding"/>
    <property type="evidence" value="ECO:0007669"/>
    <property type="project" value="UniProtKB-UniRule"/>
</dbReference>
<dbReference type="Pfam" id="PF00173">
    <property type="entry name" value="Cyt-b5"/>
    <property type="match status" value="1"/>
</dbReference>
<dbReference type="GO" id="GO:0020037">
    <property type="term" value="F:heme binding"/>
    <property type="evidence" value="ECO:0007669"/>
    <property type="project" value="UniProtKB-UniRule"/>
</dbReference>
<keyword evidence="3 5" id="KW-0408">Iron</keyword>
<keyword evidence="8" id="KW-1185">Reference proteome</keyword>
<dbReference type="InterPro" id="IPR036400">
    <property type="entry name" value="Cyt_B5-like_heme/steroid_sf"/>
</dbReference>
<protein>
    <recommendedName>
        <fullName evidence="6">Cytochrome b5 heme-binding domain-containing protein</fullName>
    </recommendedName>
</protein>
<dbReference type="OrthoDB" id="432299at2759"/>
<dbReference type="SMART" id="SM01117">
    <property type="entry name" value="Cyt-b5"/>
    <property type="match status" value="1"/>
</dbReference>
<proteinExistence type="inferred from homology"/>
<dbReference type="PROSITE" id="PS50255">
    <property type="entry name" value="CYTOCHROME_B5_2"/>
    <property type="match status" value="1"/>
</dbReference>
<evidence type="ECO:0000256" key="5">
    <source>
        <dbReference type="RuleBase" id="RU362121"/>
    </source>
</evidence>
<dbReference type="InterPro" id="IPR018506">
    <property type="entry name" value="Cyt_B5_heme-BS"/>
</dbReference>
<dbReference type="EMBL" id="MU097754">
    <property type="protein sequence ID" value="KAF7845923.1"/>
    <property type="molecule type" value="Genomic_DNA"/>
</dbReference>
<evidence type="ECO:0000256" key="1">
    <source>
        <dbReference type="ARBA" id="ARBA00022617"/>
    </source>
</evidence>
<evidence type="ECO:0000313" key="8">
    <source>
        <dbReference type="Proteomes" id="UP000806378"/>
    </source>
</evidence>
<comment type="similarity">
    <text evidence="4 5">Belongs to the cytochrome b5 family.</text>
</comment>
<feature type="domain" description="Cytochrome b5 heme-binding" evidence="6">
    <location>
        <begin position="2"/>
        <end position="79"/>
    </location>
</feature>
<evidence type="ECO:0000256" key="3">
    <source>
        <dbReference type="ARBA" id="ARBA00023004"/>
    </source>
</evidence>
<dbReference type="PRINTS" id="PR00363">
    <property type="entry name" value="CYTOCHROMEB5"/>
</dbReference>
<accession>A0A8T0CEY0</accession>
<dbReference type="AlphaFoldDB" id="A0A8T0CEY0"/>
<comment type="caution">
    <text evidence="7">The sequence shown here is derived from an EMBL/GenBank/DDBJ whole genome shotgun (WGS) entry which is preliminary data.</text>
</comment>
<dbReference type="PANTHER" id="PTHR19359:SF14">
    <property type="entry name" value="CYTOCHROME B5 A"/>
    <property type="match status" value="1"/>
</dbReference>
<dbReference type="InterPro" id="IPR050668">
    <property type="entry name" value="Cytochrome_b5"/>
</dbReference>
<dbReference type="GO" id="GO:0016020">
    <property type="term" value="C:membrane"/>
    <property type="evidence" value="ECO:0007669"/>
    <property type="project" value="TreeGrafter"/>
</dbReference>